<evidence type="ECO:0000256" key="1">
    <source>
        <dbReference type="SAM" id="MobiDB-lite"/>
    </source>
</evidence>
<keyword evidence="3" id="KW-1185">Reference proteome</keyword>
<proteinExistence type="predicted"/>
<feature type="region of interest" description="Disordered" evidence="1">
    <location>
        <begin position="137"/>
        <end position="172"/>
    </location>
</feature>
<evidence type="ECO:0000313" key="3">
    <source>
        <dbReference type="Proteomes" id="UP000784294"/>
    </source>
</evidence>
<feature type="compositionally biased region" description="Polar residues" evidence="1">
    <location>
        <begin position="161"/>
        <end position="172"/>
    </location>
</feature>
<name>A0A448XBA1_9PLAT</name>
<dbReference type="AlphaFoldDB" id="A0A448XBA1"/>
<reference evidence="2" key="1">
    <citation type="submission" date="2018-11" db="EMBL/GenBank/DDBJ databases">
        <authorList>
            <consortium name="Pathogen Informatics"/>
        </authorList>
    </citation>
    <scope>NUCLEOTIDE SEQUENCE</scope>
</reference>
<sequence>MELRRTAQGSRQSGLQTCQKLVTTLRLIKRVGLYLQQELITVGQTLHNHKNCRPATSGSDGTVSQTLDARLVDHATPPSEVGRRGQQIAPVAPVTSVAVRLGVRLSGAGQDCWSAGQQIQLSVVMPALASRKINAQSEVARRRNFEDGSWYRQDPTERKSTSQTAGGQDQLG</sequence>
<dbReference type="Proteomes" id="UP000784294">
    <property type="component" value="Unassembled WGS sequence"/>
</dbReference>
<organism evidence="2 3">
    <name type="scientific">Protopolystoma xenopodis</name>
    <dbReference type="NCBI Taxonomy" id="117903"/>
    <lineage>
        <taxon>Eukaryota</taxon>
        <taxon>Metazoa</taxon>
        <taxon>Spiralia</taxon>
        <taxon>Lophotrochozoa</taxon>
        <taxon>Platyhelminthes</taxon>
        <taxon>Monogenea</taxon>
        <taxon>Polyopisthocotylea</taxon>
        <taxon>Polystomatidea</taxon>
        <taxon>Polystomatidae</taxon>
        <taxon>Protopolystoma</taxon>
    </lineage>
</organism>
<protein>
    <submittedName>
        <fullName evidence="2">Uncharacterized protein</fullName>
    </submittedName>
</protein>
<dbReference type="EMBL" id="CAAALY010244545">
    <property type="protein sequence ID" value="VEL32716.1"/>
    <property type="molecule type" value="Genomic_DNA"/>
</dbReference>
<evidence type="ECO:0000313" key="2">
    <source>
        <dbReference type="EMBL" id="VEL32716.1"/>
    </source>
</evidence>
<comment type="caution">
    <text evidence="2">The sequence shown here is derived from an EMBL/GenBank/DDBJ whole genome shotgun (WGS) entry which is preliminary data.</text>
</comment>
<accession>A0A448XBA1</accession>
<gene>
    <name evidence="2" type="ORF">PXEA_LOCUS26156</name>
</gene>